<gene>
    <name evidence="1" type="ORF">MtrunA17_Chr4g0027851</name>
</gene>
<dbReference type="EMBL" id="PSQE01000004">
    <property type="protein sequence ID" value="RHN60623.1"/>
    <property type="molecule type" value="Genomic_DNA"/>
</dbReference>
<dbReference type="AlphaFoldDB" id="A0A396I7D9"/>
<comment type="caution">
    <text evidence="1">The sequence shown here is derived from an EMBL/GenBank/DDBJ whole genome shotgun (WGS) entry which is preliminary data.</text>
</comment>
<dbReference type="Proteomes" id="UP000265566">
    <property type="component" value="Chromosome 4"/>
</dbReference>
<proteinExistence type="predicted"/>
<accession>A0A396I7D9</accession>
<organism evidence="1 2">
    <name type="scientific">Medicago truncatula</name>
    <name type="common">Barrel medic</name>
    <name type="synonym">Medicago tribuloides</name>
    <dbReference type="NCBI Taxonomy" id="3880"/>
    <lineage>
        <taxon>Eukaryota</taxon>
        <taxon>Viridiplantae</taxon>
        <taxon>Streptophyta</taxon>
        <taxon>Embryophyta</taxon>
        <taxon>Tracheophyta</taxon>
        <taxon>Spermatophyta</taxon>
        <taxon>Magnoliopsida</taxon>
        <taxon>eudicotyledons</taxon>
        <taxon>Gunneridae</taxon>
        <taxon>Pentapetalae</taxon>
        <taxon>rosids</taxon>
        <taxon>fabids</taxon>
        <taxon>Fabales</taxon>
        <taxon>Fabaceae</taxon>
        <taxon>Papilionoideae</taxon>
        <taxon>50 kb inversion clade</taxon>
        <taxon>NPAAA clade</taxon>
        <taxon>Hologalegina</taxon>
        <taxon>IRL clade</taxon>
        <taxon>Trifolieae</taxon>
        <taxon>Medicago</taxon>
    </lineage>
</organism>
<reference evidence="2" key="1">
    <citation type="journal article" date="2018" name="Nat. Plants">
        <title>Whole-genome landscape of Medicago truncatula symbiotic genes.</title>
        <authorList>
            <person name="Pecrix Y."/>
            <person name="Staton S.E."/>
            <person name="Sallet E."/>
            <person name="Lelandais-Briere C."/>
            <person name="Moreau S."/>
            <person name="Carrere S."/>
            <person name="Blein T."/>
            <person name="Jardinaud M.F."/>
            <person name="Latrasse D."/>
            <person name="Zouine M."/>
            <person name="Zahm M."/>
            <person name="Kreplak J."/>
            <person name="Mayjonade B."/>
            <person name="Satge C."/>
            <person name="Perez M."/>
            <person name="Cauet S."/>
            <person name="Marande W."/>
            <person name="Chantry-Darmon C."/>
            <person name="Lopez-Roques C."/>
            <person name="Bouchez O."/>
            <person name="Berard A."/>
            <person name="Debelle F."/>
            <person name="Munos S."/>
            <person name="Bendahmane A."/>
            <person name="Berges H."/>
            <person name="Niebel A."/>
            <person name="Buitink J."/>
            <person name="Frugier F."/>
            <person name="Benhamed M."/>
            <person name="Crespi M."/>
            <person name="Gouzy J."/>
            <person name="Gamas P."/>
        </authorList>
    </citation>
    <scope>NUCLEOTIDE SEQUENCE [LARGE SCALE GENOMIC DNA]</scope>
    <source>
        <strain evidence="2">cv. Jemalong A17</strain>
    </source>
</reference>
<sequence length="98" mass="11718">MLETARFCGKRRRLLLFRLDRPLCFDDAWLKVDSFAVVLLCVWIGCEEFLWVLELFFFCLRLWKIVCLFLFLQPSFYTIKVEDNKEITTVLLDLATSI</sequence>
<name>A0A396I7D9_MEDTR</name>
<evidence type="ECO:0000313" key="1">
    <source>
        <dbReference type="EMBL" id="RHN60623.1"/>
    </source>
</evidence>
<dbReference type="Gramene" id="rna22964">
    <property type="protein sequence ID" value="RHN60623.1"/>
    <property type="gene ID" value="gene22964"/>
</dbReference>
<evidence type="ECO:0000313" key="2">
    <source>
        <dbReference type="Proteomes" id="UP000265566"/>
    </source>
</evidence>
<protein>
    <submittedName>
        <fullName evidence="1">Uncharacterized protein</fullName>
    </submittedName>
</protein>